<feature type="transmembrane region" description="Helical" evidence="1">
    <location>
        <begin position="41"/>
        <end position="63"/>
    </location>
</feature>
<feature type="transmembrane region" description="Helical" evidence="1">
    <location>
        <begin position="148"/>
        <end position="166"/>
    </location>
</feature>
<dbReference type="AlphaFoldDB" id="A0A010ZUZ2"/>
<evidence type="ECO:0000259" key="2">
    <source>
        <dbReference type="Pfam" id="PF04892"/>
    </source>
</evidence>
<comment type="caution">
    <text evidence="3">The sequence shown here is derived from an EMBL/GenBank/DDBJ whole genome shotgun (WGS) entry which is preliminary data.</text>
</comment>
<feature type="transmembrane region" description="Helical" evidence="1">
    <location>
        <begin position="114"/>
        <end position="133"/>
    </location>
</feature>
<name>A0A010ZUZ2_9ACTN</name>
<keyword evidence="1" id="KW-0472">Membrane</keyword>
<organism evidence="3 4">
    <name type="scientific">Cryptosporangium arvum DSM 44712</name>
    <dbReference type="NCBI Taxonomy" id="927661"/>
    <lineage>
        <taxon>Bacteria</taxon>
        <taxon>Bacillati</taxon>
        <taxon>Actinomycetota</taxon>
        <taxon>Actinomycetes</taxon>
        <taxon>Cryptosporangiales</taxon>
        <taxon>Cryptosporangiaceae</taxon>
        <taxon>Cryptosporangium</taxon>
    </lineage>
</organism>
<gene>
    <name evidence="3" type="ORF">CryarDRAFT_3704</name>
</gene>
<dbReference type="PANTHER" id="PTHR36834:SF1">
    <property type="entry name" value="INTEGRAL MEMBRANE PROTEIN"/>
    <property type="match status" value="1"/>
</dbReference>
<sequence length="200" mass="21451">MPAPYDEISRLSVALPLAAAAIAALLWRLRRRAALTWPRVLVVVTFCVYATAVLAATLLPVPLGEPDYHVAWQWFVNLTPLVHAEWHDVLQNVVLFVPLGVLLPLVARVGSVGRVLLAGVLASLTIELLQFVADVVFHAGHAVDVNDLLANVLGAPLGYGLLRVALRLRALARLADAATWPVRTPREAGSHQVGEPSPGA</sequence>
<dbReference type="PANTHER" id="PTHR36834">
    <property type="entry name" value="MEMBRANE PROTEIN-RELATED"/>
    <property type="match status" value="1"/>
</dbReference>
<evidence type="ECO:0000256" key="1">
    <source>
        <dbReference type="SAM" id="Phobius"/>
    </source>
</evidence>
<dbReference type="RefSeq" id="WP_051570565.1">
    <property type="nucleotide sequence ID" value="NZ_KK073874.1"/>
</dbReference>
<dbReference type="Pfam" id="PF04892">
    <property type="entry name" value="VanZ"/>
    <property type="match status" value="1"/>
</dbReference>
<dbReference type="InterPro" id="IPR006976">
    <property type="entry name" value="VanZ-like"/>
</dbReference>
<keyword evidence="1" id="KW-1133">Transmembrane helix</keyword>
<keyword evidence="1" id="KW-0812">Transmembrane</keyword>
<keyword evidence="4" id="KW-1185">Reference proteome</keyword>
<dbReference type="HOGENOM" id="CLU_077618_8_1_11"/>
<evidence type="ECO:0000313" key="3">
    <source>
        <dbReference type="EMBL" id="EXG82514.1"/>
    </source>
</evidence>
<dbReference type="Proteomes" id="UP000021053">
    <property type="component" value="Unassembled WGS sequence"/>
</dbReference>
<proteinExistence type="predicted"/>
<reference evidence="3 4" key="1">
    <citation type="submission" date="2013-07" db="EMBL/GenBank/DDBJ databases">
        <authorList>
            <consortium name="DOE Joint Genome Institute"/>
            <person name="Eisen J."/>
            <person name="Huntemann M."/>
            <person name="Han J."/>
            <person name="Chen A."/>
            <person name="Kyrpides N."/>
            <person name="Mavromatis K."/>
            <person name="Markowitz V."/>
            <person name="Palaniappan K."/>
            <person name="Ivanova N."/>
            <person name="Schaumberg A."/>
            <person name="Pati A."/>
            <person name="Liolios K."/>
            <person name="Nordberg H.P."/>
            <person name="Cantor M.N."/>
            <person name="Hua S.X."/>
            <person name="Woyke T."/>
        </authorList>
    </citation>
    <scope>NUCLEOTIDE SEQUENCE [LARGE SCALE GENOMIC DNA]</scope>
    <source>
        <strain evidence="3 4">DSM 44712</strain>
    </source>
</reference>
<protein>
    <submittedName>
        <fullName evidence="3">Glycopeptide antibiotics resistance protein</fullName>
    </submittedName>
</protein>
<accession>A0A010ZUZ2</accession>
<dbReference type="InterPro" id="IPR053150">
    <property type="entry name" value="Teicoplanin_resist-assoc"/>
</dbReference>
<evidence type="ECO:0000313" key="4">
    <source>
        <dbReference type="Proteomes" id="UP000021053"/>
    </source>
</evidence>
<feature type="transmembrane region" description="Helical" evidence="1">
    <location>
        <begin position="12"/>
        <end position="29"/>
    </location>
</feature>
<feature type="transmembrane region" description="Helical" evidence="1">
    <location>
        <begin position="89"/>
        <end position="107"/>
    </location>
</feature>
<dbReference type="OrthoDB" id="3296153at2"/>
<feature type="domain" description="VanZ-like" evidence="2">
    <location>
        <begin position="46"/>
        <end position="164"/>
    </location>
</feature>
<dbReference type="EMBL" id="JFBT01000001">
    <property type="protein sequence ID" value="EXG82514.1"/>
    <property type="molecule type" value="Genomic_DNA"/>
</dbReference>